<dbReference type="InterPro" id="IPR050300">
    <property type="entry name" value="GDXG_lipolytic_enzyme"/>
</dbReference>
<reference evidence="4 7" key="2">
    <citation type="journal article" date="2018" name="Nat. Biotechnol.">
        <title>A standardized bacterial taxonomy based on genome phylogeny substantially revises the tree of life.</title>
        <authorList>
            <person name="Parks D.H."/>
            <person name="Chuvochina M."/>
            <person name="Waite D.W."/>
            <person name="Rinke C."/>
            <person name="Skarshewski A."/>
            <person name="Chaumeil P.A."/>
            <person name="Hugenholtz P."/>
        </authorList>
    </citation>
    <scope>NUCLEOTIDE SEQUENCE [LARGE SCALE GENOMIC DNA]</scope>
    <source>
        <strain evidence="4">UBA10378</strain>
    </source>
</reference>
<dbReference type="InterPro" id="IPR029058">
    <property type="entry name" value="AB_hydrolase_fold"/>
</dbReference>
<accession>A0A059ECK5</accession>
<protein>
    <submittedName>
        <fullName evidence="4">Alpha/beta hydrolase</fullName>
    </submittedName>
</protein>
<evidence type="ECO:0000313" key="7">
    <source>
        <dbReference type="Proteomes" id="UP000263957"/>
    </source>
</evidence>
<organism evidence="5 6">
    <name type="scientific">Hyphomonas atlantica</name>
    <dbReference type="NCBI Taxonomy" id="1280948"/>
    <lineage>
        <taxon>Bacteria</taxon>
        <taxon>Pseudomonadati</taxon>
        <taxon>Pseudomonadota</taxon>
        <taxon>Alphaproteobacteria</taxon>
        <taxon>Hyphomonadales</taxon>
        <taxon>Hyphomonadaceae</taxon>
        <taxon>Hyphomonas</taxon>
    </lineage>
</organism>
<evidence type="ECO:0000259" key="3">
    <source>
        <dbReference type="Pfam" id="PF07859"/>
    </source>
</evidence>
<dbReference type="SUPFAM" id="SSF53474">
    <property type="entry name" value="alpha/beta-Hydrolases"/>
    <property type="match status" value="1"/>
</dbReference>
<dbReference type="PROSITE" id="PS01173">
    <property type="entry name" value="LIPASE_GDXG_HIS"/>
    <property type="match status" value="1"/>
</dbReference>
<keyword evidence="6" id="KW-1185">Reference proteome</keyword>
<evidence type="ECO:0000313" key="4">
    <source>
        <dbReference type="EMBL" id="HBQ50158.1"/>
    </source>
</evidence>
<evidence type="ECO:0000313" key="6">
    <source>
        <dbReference type="Proteomes" id="UP000024547"/>
    </source>
</evidence>
<evidence type="ECO:0000313" key="5">
    <source>
        <dbReference type="EMBL" id="KCZ65411.1"/>
    </source>
</evidence>
<gene>
    <name evidence="4" type="ORF">DD728_14990</name>
    <name evidence="5" type="ORF">HY36_03205</name>
</gene>
<reference evidence="5 6" key="1">
    <citation type="journal article" date="2014" name="Antonie Van Leeuwenhoek">
        <title>Hyphomonas beringensis sp. nov. and Hyphomonas chukchiensis sp. nov., isolated from surface seawater of the Bering Sea and Chukchi Sea.</title>
        <authorList>
            <person name="Li C."/>
            <person name="Lai Q."/>
            <person name="Li G."/>
            <person name="Dong C."/>
            <person name="Wang J."/>
            <person name="Liao Y."/>
            <person name="Shao Z."/>
        </authorList>
    </citation>
    <scope>NUCLEOTIDE SEQUENCE [LARGE SCALE GENOMIC DNA]</scope>
    <source>
        <strain evidence="5 6">22II1-22F38</strain>
    </source>
</reference>
<dbReference type="Pfam" id="PF07859">
    <property type="entry name" value="Abhydrolase_3"/>
    <property type="match status" value="1"/>
</dbReference>
<dbReference type="Proteomes" id="UP000263957">
    <property type="component" value="Unassembled WGS sequence"/>
</dbReference>
<evidence type="ECO:0000256" key="2">
    <source>
        <dbReference type="ARBA" id="ARBA00022801"/>
    </source>
</evidence>
<dbReference type="InterPro" id="IPR013094">
    <property type="entry name" value="AB_hydrolase_3"/>
</dbReference>
<dbReference type="eggNOG" id="COG0657">
    <property type="taxonomic scope" value="Bacteria"/>
</dbReference>
<proteinExistence type="inferred from homology"/>
<dbReference type="OrthoDB" id="9806180at2"/>
<dbReference type="PANTHER" id="PTHR48081">
    <property type="entry name" value="AB HYDROLASE SUPERFAMILY PROTEIN C4A8.06C"/>
    <property type="match status" value="1"/>
</dbReference>
<sequence length="318" mass="34773">MGLDNSFRQFMDKFQMPDFSAMDWKGSVDRLRQQFFVASRAIERDAPEMANISLVTLPGPAGPMKARLYTPLGAGIPPGPGIVFFHGGGFVLGDLDSHDMICRRLAEGARARVIAIDYRLAPEHKFPAAHDDALAAWNWVTTHADACGVDPNRLAVCGDSAGGNLSAFLAQELLRTGKPGPKFQLLLYPLVQFVDIRTKKMTFQEGGFFISANLFEYFRDAYIGEDTQRMDPRVSPLFADPASFKGLPPAHFVLCGWDPLKDEGLAYADKMASFGVKVSVREHPGMVHGFMNMTALSDTVRDAIRDAGIEAGKALGSI</sequence>
<dbReference type="STRING" id="1280948.HY36_03205"/>
<comment type="caution">
    <text evidence="5">The sequence shown here is derived from an EMBL/GenBank/DDBJ whole genome shotgun (WGS) entry which is preliminary data.</text>
</comment>
<dbReference type="EMBL" id="DOGS01000300">
    <property type="protein sequence ID" value="HBQ50158.1"/>
    <property type="molecule type" value="Genomic_DNA"/>
</dbReference>
<dbReference type="PATRIC" id="fig|1280948.3.peg.636"/>
<dbReference type="RefSeq" id="WP_035547996.1">
    <property type="nucleotide sequence ID" value="NZ_AWFH01000001.1"/>
</dbReference>
<dbReference type="Proteomes" id="UP000024547">
    <property type="component" value="Unassembled WGS sequence"/>
</dbReference>
<dbReference type="EMBL" id="AWFH01000001">
    <property type="protein sequence ID" value="KCZ65411.1"/>
    <property type="molecule type" value="Genomic_DNA"/>
</dbReference>
<dbReference type="InterPro" id="IPR002168">
    <property type="entry name" value="Lipase_GDXG_HIS_AS"/>
</dbReference>
<dbReference type="Gene3D" id="3.40.50.1820">
    <property type="entry name" value="alpha/beta hydrolase"/>
    <property type="match status" value="1"/>
</dbReference>
<feature type="domain" description="Alpha/beta hydrolase fold-3" evidence="3">
    <location>
        <begin position="82"/>
        <end position="291"/>
    </location>
</feature>
<dbReference type="AlphaFoldDB" id="A0A059ECK5"/>
<name>A0A059ECK5_9PROT</name>
<dbReference type="GO" id="GO:0016787">
    <property type="term" value="F:hydrolase activity"/>
    <property type="evidence" value="ECO:0007669"/>
    <property type="project" value="UniProtKB-KW"/>
</dbReference>
<keyword evidence="2 4" id="KW-0378">Hydrolase</keyword>
<comment type="similarity">
    <text evidence="1">Belongs to the 'GDXG' lipolytic enzyme family.</text>
</comment>
<dbReference type="PANTHER" id="PTHR48081:SF8">
    <property type="entry name" value="ALPHA_BETA HYDROLASE FOLD-3 DOMAIN-CONTAINING PROTEIN-RELATED"/>
    <property type="match status" value="1"/>
</dbReference>
<evidence type="ECO:0000256" key="1">
    <source>
        <dbReference type="ARBA" id="ARBA00010515"/>
    </source>
</evidence>